<dbReference type="FunFam" id="1.10.1200.120:FF:000004">
    <property type="entry name" value="Ion channel, putative"/>
    <property type="match status" value="1"/>
</dbReference>
<name>A0A067Q8Y0_9AGAM</name>
<gene>
    <name evidence="5" type="ORF">JAAARDRAFT_126836</name>
</gene>
<sequence length="194" mass="21887">MAHQNQWDDTREALLDAEHTMSRKVKGAWDGFTDFALRDSVLEVAVGLIIAAAFTRVVNSLVSDILLPPISLLPFMSRNLEEKFWVLKRGPHYTRPQGYNTRQQAAEDGAVTLTYGAFLDQLVNFIGLGLALYTIANIYGYFSHDSIIKHTVKCKYCRKEISQKVCLWSLAKRCPLCTSWLDGREDRETSALAA</sequence>
<evidence type="ECO:0000256" key="3">
    <source>
        <dbReference type="ARBA" id="ARBA00022989"/>
    </source>
</evidence>
<organism evidence="5 6">
    <name type="scientific">Jaapia argillacea MUCL 33604</name>
    <dbReference type="NCBI Taxonomy" id="933084"/>
    <lineage>
        <taxon>Eukaryota</taxon>
        <taxon>Fungi</taxon>
        <taxon>Dikarya</taxon>
        <taxon>Basidiomycota</taxon>
        <taxon>Agaricomycotina</taxon>
        <taxon>Agaricomycetes</taxon>
        <taxon>Agaricomycetidae</taxon>
        <taxon>Jaapiales</taxon>
        <taxon>Jaapiaceae</taxon>
        <taxon>Jaapia</taxon>
    </lineage>
</organism>
<keyword evidence="2" id="KW-0812">Transmembrane</keyword>
<dbReference type="STRING" id="933084.A0A067Q8Y0"/>
<dbReference type="Gene3D" id="1.10.1200.120">
    <property type="entry name" value="Large-conductance mechanosensitive channel, MscL, domain 1"/>
    <property type="match status" value="1"/>
</dbReference>
<dbReference type="SUPFAM" id="SSF81330">
    <property type="entry name" value="Gated mechanosensitive channel"/>
    <property type="match status" value="1"/>
</dbReference>
<keyword evidence="3" id="KW-1133">Transmembrane helix</keyword>
<dbReference type="GO" id="GO:0016020">
    <property type="term" value="C:membrane"/>
    <property type="evidence" value="ECO:0007669"/>
    <property type="project" value="UniProtKB-SubCell"/>
</dbReference>
<dbReference type="InterPro" id="IPR036019">
    <property type="entry name" value="MscL_channel"/>
</dbReference>
<dbReference type="Proteomes" id="UP000027265">
    <property type="component" value="Unassembled WGS sequence"/>
</dbReference>
<dbReference type="EMBL" id="KL197715">
    <property type="protein sequence ID" value="KDQ59937.1"/>
    <property type="molecule type" value="Genomic_DNA"/>
</dbReference>
<dbReference type="AlphaFoldDB" id="A0A067Q8Y0"/>
<evidence type="ECO:0008006" key="7">
    <source>
        <dbReference type="Google" id="ProtNLM"/>
    </source>
</evidence>
<proteinExistence type="predicted"/>
<dbReference type="GO" id="GO:0008381">
    <property type="term" value="F:mechanosensitive monoatomic ion channel activity"/>
    <property type="evidence" value="ECO:0007669"/>
    <property type="project" value="TreeGrafter"/>
</dbReference>
<comment type="subcellular location">
    <subcellularLocation>
        <location evidence="1">Membrane</location>
        <topology evidence="1">Multi-pass membrane protein</topology>
    </subcellularLocation>
</comment>
<protein>
    <recommendedName>
        <fullName evidence="7">Large-conductance mechanosensitive channel</fullName>
    </recommendedName>
</protein>
<dbReference type="HOGENOM" id="CLU_095787_2_0_1"/>
<reference evidence="6" key="1">
    <citation type="journal article" date="2014" name="Proc. Natl. Acad. Sci. U.S.A.">
        <title>Extensive sampling of basidiomycete genomes demonstrates inadequacy of the white-rot/brown-rot paradigm for wood decay fungi.</title>
        <authorList>
            <person name="Riley R."/>
            <person name="Salamov A.A."/>
            <person name="Brown D.W."/>
            <person name="Nagy L.G."/>
            <person name="Floudas D."/>
            <person name="Held B.W."/>
            <person name="Levasseur A."/>
            <person name="Lombard V."/>
            <person name="Morin E."/>
            <person name="Otillar R."/>
            <person name="Lindquist E.A."/>
            <person name="Sun H."/>
            <person name="LaButti K.M."/>
            <person name="Schmutz J."/>
            <person name="Jabbour D."/>
            <person name="Luo H."/>
            <person name="Baker S.E."/>
            <person name="Pisabarro A.G."/>
            <person name="Walton J.D."/>
            <person name="Blanchette R.A."/>
            <person name="Henrissat B."/>
            <person name="Martin F."/>
            <person name="Cullen D."/>
            <person name="Hibbett D.S."/>
            <person name="Grigoriev I.V."/>
        </authorList>
    </citation>
    <scope>NUCLEOTIDE SEQUENCE [LARGE SCALE GENOMIC DNA]</scope>
    <source>
        <strain evidence="6">MUCL 33604</strain>
    </source>
</reference>
<dbReference type="OrthoDB" id="10010920at2759"/>
<accession>A0A067Q8Y0</accession>
<keyword evidence="6" id="KW-1185">Reference proteome</keyword>
<dbReference type="PANTHER" id="PTHR30266:SF2">
    <property type="entry name" value="LARGE-CONDUCTANCE MECHANOSENSITIVE CHANNEL"/>
    <property type="match status" value="1"/>
</dbReference>
<evidence type="ECO:0000256" key="2">
    <source>
        <dbReference type="ARBA" id="ARBA00022692"/>
    </source>
</evidence>
<dbReference type="Pfam" id="PF01741">
    <property type="entry name" value="MscL"/>
    <property type="match status" value="1"/>
</dbReference>
<evidence type="ECO:0000313" key="5">
    <source>
        <dbReference type="EMBL" id="KDQ59937.1"/>
    </source>
</evidence>
<evidence type="ECO:0000313" key="6">
    <source>
        <dbReference type="Proteomes" id="UP000027265"/>
    </source>
</evidence>
<dbReference type="InParanoid" id="A0A067Q8Y0"/>
<keyword evidence="4" id="KW-0472">Membrane</keyword>
<dbReference type="PANTHER" id="PTHR30266">
    <property type="entry name" value="MECHANOSENSITIVE CHANNEL MSCL"/>
    <property type="match status" value="1"/>
</dbReference>
<evidence type="ECO:0000256" key="4">
    <source>
        <dbReference type="ARBA" id="ARBA00023136"/>
    </source>
</evidence>
<dbReference type="InterPro" id="IPR037673">
    <property type="entry name" value="MSC/AndL"/>
</dbReference>
<evidence type="ECO:0000256" key="1">
    <source>
        <dbReference type="ARBA" id="ARBA00004141"/>
    </source>
</evidence>